<reference evidence="2 3" key="1">
    <citation type="submission" date="2024-09" db="EMBL/GenBank/DDBJ databases">
        <title>Laminarin stimulates single cell rates of sulfate reduction while oxygen inhibits transcriptomic activity in coastal marine sediment.</title>
        <authorList>
            <person name="Lindsay M."/>
            <person name="Orcutt B."/>
            <person name="Emerson D."/>
            <person name="Stepanauskas R."/>
            <person name="D'Angelo T."/>
        </authorList>
    </citation>
    <scope>NUCLEOTIDE SEQUENCE [LARGE SCALE GENOMIC DNA]</scope>
    <source>
        <strain evidence="2">SAG AM-311-K15</strain>
    </source>
</reference>
<gene>
    <name evidence="2" type="ORF">ACFL27_16710</name>
</gene>
<protein>
    <submittedName>
        <fullName evidence="2">Gamma-glutamylcyclotransferase</fullName>
    </submittedName>
</protein>
<name>A0ABV6Z065_UNCC1</name>
<feature type="domain" description="Gamma-glutamylcyclotransferase AIG2-like" evidence="1">
    <location>
        <begin position="172"/>
        <end position="285"/>
    </location>
</feature>
<dbReference type="InterPro" id="IPR009288">
    <property type="entry name" value="AIG2-like_dom"/>
</dbReference>
<evidence type="ECO:0000313" key="2">
    <source>
        <dbReference type="EMBL" id="MFC1851834.1"/>
    </source>
</evidence>
<evidence type="ECO:0000259" key="1">
    <source>
        <dbReference type="Pfam" id="PF06094"/>
    </source>
</evidence>
<sequence length="295" mass="35055">MEDYLKFIYENYTTATSFEKYWFSFENYFDHHFPIAGNDDTMRKRAVRFEKHLKQIPVHETFWSRLYGLPEAKNLAELLPRIFREINRDTSAHDAFASDYSRFTRGQKPKKPVARLINLLYTVRCNTQHGQKILPEEWEDIRRRNEKIFALTIPLLAELTELVITQFVVSGLFSYGTLQEAWDADVASNLERHEDLRIKGFLYDMGRFPAWRYNTWGWVHGCVLRAPRLFRLKHISFCDNVEGDQFERRLVLAYDQNEDAQCLVWVYHFSSEPDFTTKIKDGIWRSAKQTDAGDR</sequence>
<dbReference type="EMBL" id="JBHPBY010000230">
    <property type="protein sequence ID" value="MFC1851834.1"/>
    <property type="molecule type" value="Genomic_DNA"/>
</dbReference>
<accession>A0ABV6Z065</accession>
<comment type="caution">
    <text evidence="2">The sequence shown here is derived from an EMBL/GenBank/DDBJ whole genome shotgun (WGS) entry which is preliminary data.</text>
</comment>
<dbReference type="InterPro" id="IPR036568">
    <property type="entry name" value="GGCT-like_sf"/>
</dbReference>
<keyword evidence="3" id="KW-1185">Reference proteome</keyword>
<proteinExistence type="predicted"/>
<dbReference type="SUPFAM" id="SSF110857">
    <property type="entry name" value="Gamma-glutamyl cyclotransferase-like"/>
    <property type="match status" value="1"/>
</dbReference>
<dbReference type="Pfam" id="PF06094">
    <property type="entry name" value="GGACT"/>
    <property type="match status" value="1"/>
</dbReference>
<organism evidence="2 3">
    <name type="scientific">candidate division CSSED10-310 bacterium</name>
    <dbReference type="NCBI Taxonomy" id="2855610"/>
    <lineage>
        <taxon>Bacteria</taxon>
        <taxon>Bacteria division CSSED10-310</taxon>
    </lineage>
</organism>
<dbReference type="Gene3D" id="3.10.490.10">
    <property type="entry name" value="Gamma-glutamyl cyclotransferase-like"/>
    <property type="match status" value="1"/>
</dbReference>
<evidence type="ECO:0000313" key="3">
    <source>
        <dbReference type="Proteomes" id="UP001594351"/>
    </source>
</evidence>
<dbReference type="Proteomes" id="UP001594351">
    <property type="component" value="Unassembled WGS sequence"/>
</dbReference>